<dbReference type="STRING" id="1177179.A11A3_01982"/>
<keyword evidence="2 4" id="KW-0732">Signal</keyword>
<feature type="region of interest" description="Disordered" evidence="3">
    <location>
        <begin position="472"/>
        <end position="492"/>
    </location>
</feature>
<dbReference type="PATRIC" id="fig|1177179.3.peg.390"/>
<sequence>MGQKSYKNRGLPLFFSAILFLMLAACGDDQAPPQDTSQPAANRAEQAESAPLDPRWQAHLAAVPDGLASARAPLVVRFNHPVVSERQLNKPLSGIARLQPEYPMEAVFTATDRLEIRHQAPFERGQALNLLLYAKGLDGVDDSLPPASLSLTVMQQQLSLTVESVLPAAQQGDQLVLTGKLETRDQASTEAVEQVVRAEQQGRALTLAWQHDSTGLSHRFTVTGIQRGDQASQFVLHWQGDALGVAQQGEQRFPVPALAAFTVTNVRAVSYPQGHLEVNFSAPLKGNQNLRGLVTLNGKAPKLQVDGSTLNVFPASDDEDEVALVLHAGLRAASGARLSEPFEKTVTLMTNRPGVRFVGKGTILPDGKVLSVPFEASGVHAVKVQAFQVFDDNVGRYLQNSELDEADMDTRTGRYLWQKTLTLPPGGQGWQRYQLDLTELMTKHPNGLIHLSLKIDGSTIDYQCPADSLKRQASLPDNYEGPGQSSPGDEDLQQYYRDAGYLSWYQQDNPCSDSYYQYNDLASSTRAFLASNLGLIAKQGQNNQLYVMASSLDGNQPLKGVALTAYNYQLQRIGEGHTDKDGMATLTLDGTAYYLQASRDKDVGYLKLARNRALPTNQFNTGGEQVRDGLKGFFYGERDVWRPGDDIHLTFILQDKQHRIPDDHPLTLDWFDPRGNKVKSYTLDKPVGNFYAFTLHTDEQAPTGNWRAVARLGQRYFDTPVRVEAIKPNRLKIELGLPEWLHANQGEPVTLFSQWLNGATASRLKADVKVRVSGRATTFDGYQAYHFDDPTRALKSEPFTAFDGQLDASGNASFPLQVPVEQAPGMVRAVLTTRVFENSGDYSTQVRSVPVYPYHHWVGMKVPRGSGWGDSLSRDEKHGIDLVSLDSDGKPDPDRALDITVYRIDWRWWWDRSDDKLTNFISDPNTKEVTRAHVTTDQDGHALWQLDGADYDWGRHLIRVCEQDGQHCTAQTVYLGWSWDQAAGSQDAATRLSLSADKPRYQVGDTAHIELPSVASGRLLVSLETGSRVLDHYWLPATGQAQTLDIPVTAEMAPNVYVNVALLQPHQRDNDRPIRLYGVVPLLVDDPATRLTPQIKAPEQVKPGQTFSVAVSEKQGHAMTYTLAVVDEGLLGLTNFRTPDPHDAFYKREALGVLTWDLYDMVVGAYGAELDQLLALGGSDALEDGHEKQRRRFPPVVKFLGPFQLDDNETAHHSITLPAYMGQVRVMVVAGTDSAYGKASQDVTVTQPLTLLSTLPRVMGPGESVALPVTVFVTDDNLKTVNLSVKADDALFTVEQGSATLHFDGSGDQIAMLRLHANKQVGKGQVTVTARAGDQQATETVTLPVRAANPPTTREQRHVLQAGETWAGQFMPHGLPGTNAGTLTVSTLPAMGLERRLNYLLNYPHGCIEQTTSAVLPQLYLPQLVNLSDEQQQTLQKNVEAGIARLRHFQLTDGGFSYWPGLASASDWGTSYAGHFLLEARRLGYAVPAQMLEDWQRYQIRRTQTLGQRPWEWSAEAYRLYTLALAGKPQVGAMNRLRERLNLADKDYGRWASYHNGRWLLAAAYQQMGLSPVAAELIAGESAVVPYQAPGYTYGSSLRDQAIRLTVKEGAGDDNGAWELADDVAASLASERWYSTQSTAWALMAMARYAGGKEGDEGYRFAWRDGKQSWQDLQARSPVYQQALQGDDYRGVAVRNDSERKLFVTLSNTGTPPPGQEQPVSDGLRLNARFSDDNGQAVNPTTLTQGTDFHARVVVTNTSGRELKNLALTQILPSGWQITSSRLSGSAEQQDDKDQPPVTYQDLRDDRVLSYFDLPAGKSISLSVDLNASFAGHYYLPAWTVEAMYDGSKQARSAGQWVTVKP</sequence>
<reference evidence="7 8" key="1">
    <citation type="journal article" date="2012" name="J. Bacteriol.">
        <title>Genome Sequence of the Alkane-Degrading Bacterium Alcanivorax hongdengensis Type Strain A-11-3.</title>
        <authorList>
            <person name="Lai Q."/>
            <person name="Shao Z."/>
        </authorList>
    </citation>
    <scope>NUCLEOTIDE SEQUENCE [LARGE SCALE GENOMIC DNA]</scope>
    <source>
        <strain evidence="7 8">A-11-3</strain>
    </source>
</reference>
<comment type="caution">
    <text evidence="7">The sequence shown here is derived from an EMBL/GenBank/DDBJ whole genome shotgun (WGS) entry which is preliminary data.</text>
</comment>
<dbReference type="InterPro" id="IPR041246">
    <property type="entry name" value="Bact_MG10"/>
</dbReference>
<keyword evidence="8" id="KW-1185">Reference proteome</keyword>
<dbReference type="InterPro" id="IPR011626">
    <property type="entry name" value="Alpha-macroglobulin_TED"/>
</dbReference>
<dbReference type="PROSITE" id="PS51257">
    <property type="entry name" value="PROKAR_LIPOPROTEIN"/>
    <property type="match status" value="1"/>
</dbReference>
<proteinExistence type="inferred from homology"/>
<feature type="signal peptide" evidence="4">
    <location>
        <begin position="1"/>
        <end position="31"/>
    </location>
</feature>
<evidence type="ECO:0000313" key="7">
    <source>
        <dbReference type="EMBL" id="EKF75601.1"/>
    </source>
</evidence>
<dbReference type="Pfam" id="PF17973">
    <property type="entry name" value="bMG10"/>
    <property type="match status" value="1"/>
</dbReference>
<dbReference type="PANTHER" id="PTHR40094:SF1">
    <property type="entry name" value="UBIQUITIN DOMAIN-CONTAINING PROTEIN"/>
    <property type="match status" value="1"/>
</dbReference>
<evidence type="ECO:0000256" key="4">
    <source>
        <dbReference type="SAM" id="SignalP"/>
    </source>
</evidence>
<dbReference type="InterPro" id="IPR051802">
    <property type="entry name" value="YfhM-like"/>
</dbReference>
<dbReference type="SMART" id="SM01360">
    <property type="entry name" value="A2M"/>
    <property type="match status" value="1"/>
</dbReference>
<dbReference type="Pfam" id="PF07678">
    <property type="entry name" value="TED_complement"/>
    <property type="match status" value="1"/>
</dbReference>
<gene>
    <name evidence="7" type="ORF">A11A3_01982</name>
</gene>
<dbReference type="Pfam" id="PF11974">
    <property type="entry name" value="bMG3"/>
    <property type="match status" value="1"/>
</dbReference>
<evidence type="ECO:0000256" key="2">
    <source>
        <dbReference type="ARBA" id="ARBA00022729"/>
    </source>
</evidence>
<dbReference type="SMART" id="SM01419">
    <property type="entry name" value="Thiol-ester_cl"/>
    <property type="match status" value="1"/>
</dbReference>
<dbReference type="Pfam" id="PF00207">
    <property type="entry name" value="A2M"/>
    <property type="match status" value="1"/>
</dbReference>
<feature type="chain" id="PRO_5003947954" description="Alpha-2-macroglobulin domain-containing protein" evidence="4">
    <location>
        <begin position="32"/>
        <end position="1862"/>
    </location>
</feature>
<dbReference type="InterPro" id="IPR047565">
    <property type="entry name" value="Alpha-macroglob_thiol-ester_cl"/>
</dbReference>
<evidence type="ECO:0000313" key="8">
    <source>
        <dbReference type="Proteomes" id="UP000010164"/>
    </source>
</evidence>
<dbReference type="InterPro" id="IPR011625">
    <property type="entry name" value="A2M_N_BRD"/>
</dbReference>
<feature type="domain" description="Alpha-2-macroglobulin" evidence="6">
    <location>
        <begin position="1196"/>
        <end position="1285"/>
    </location>
</feature>
<dbReference type="InterPro" id="IPR041203">
    <property type="entry name" value="Bact_A2M_MG5"/>
</dbReference>
<dbReference type="CDD" id="cd02891">
    <property type="entry name" value="A2M_like"/>
    <property type="match status" value="1"/>
</dbReference>
<dbReference type="Pfam" id="PF01835">
    <property type="entry name" value="MG2"/>
    <property type="match status" value="1"/>
</dbReference>
<dbReference type="EMBL" id="AMRJ01000002">
    <property type="protein sequence ID" value="EKF75601.1"/>
    <property type="molecule type" value="Genomic_DNA"/>
</dbReference>
<dbReference type="InterPro" id="IPR021868">
    <property type="entry name" value="Alpha_2_Macroglob_MG3"/>
</dbReference>
<name>L0WEZ3_9GAMM</name>
<feature type="region of interest" description="Disordered" evidence="3">
    <location>
        <begin position="30"/>
        <end position="54"/>
    </location>
</feature>
<accession>L0WEZ3</accession>
<dbReference type="GO" id="GO:0005615">
    <property type="term" value="C:extracellular space"/>
    <property type="evidence" value="ECO:0007669"/>
    <property type="project" value="InterPro"/>
</dbReference>
<dbReference type="OrthoDB" id="9767116at2"/>
<dbReference type="InterPro" id="IPR041462">
    <property type="entry name" value="Bact_A2M_MG6"/>
</dbReference>
<evidence type="ECO:0000256" key="1">
    <source>
        <dbReference type="ARBA" id="ARBA00010556"/>
    </source>
</evidence>
<organism evidence="7 8">
    <name type="scientific">Alcanivorax hongdengensis A-11-3</name>
    <dbReference type="NCBI Taxonomy" id="1177179"/>
    <lineage>
        <taxon>Bacteria</taxon>
        <taxon>Pseudomonadati</taxon>
        <taxon>Pseudomonadota</taxon>
        <taxon>Gammaproteobacteria</taxon>
        <taxon>Oceanospirillales</taxon>
        <taxon>Alcanivoracaceae</taxon>
        <taxon>Alcanivorax</taxon>
    </lineage>
</organism>
<comment type="similarity">
    <text evidence="1">Belongs to the protease inhibitor I39 (alpha-2-macroglobulin) family. Bacterial alpha-2-macroglobulin subfamily.</text>
</comment>
<dbReference type="PANTHER" id="PTHR40094">
    <property type="entry name" value="ALPHA-2-MACROGLOBULIN HOMOLOG"/>
    <property type="match status" value="1"/>
</dbReference>
<dbReference type="InterPro" id="IPR002890">
    <property type="entry name" value="MG2"/>
</dbReference>
<dbReference type="InterPro" id="IPR008930">
    <property type="entry name" value="Terpenoid_cyclase/PrenylTrfase"/>
</dbReference>
<dbReference type="Proteomes" id="UP000010164">
    <property type="component" value="Unassembled WGS sequence"/>
</dbReference>
<dbReference type="Pfam" id="PF17962">
    <property type="entry name" value="bMG6"/>
    <property type="match status" value="1"/>
</dbReference>
<evidence type="ECO:0000259" key="5">
    <source>
        <dbReference type="SMART" id="SM01359"/>
    </source>
</evidence>
<dbReference type="SUPFAM" id="SSF48239">
    <property type="entry name" value="Terpenoid cyclases/Protein prenyltransferases"/>
    <property type="match status" value="1"/>
</dbReference>
<dbReference type="eggNOG" id="COG2373">
    <property type="taxonomic scope" value="Bacteria"/>
</dbReference>
<protein>
    <recommendedName>
        <fullName evidence="9">Alpha-2-macroglobulin domain-containing protein</fullName>
    </recommendedName>
</protein>
<dbReference type="Gene3D" id="2.60.40.1930">
    <property type="match status" value="1"/>
</dbReference>
<dbReference type="InterPro" id="IPR001599">
    <property type="entry name" value="Macroglobln_a2"/>
</dbReference>
<dbReference type="Gene3D" id="1.50.10.20">
    <property type="match status" value="1"/>
</dbReference>
<feature type="domain" description="Alpha-2-macroglobulin bait region" evidence="5">
    <location>
        <begin position="992"/>
        <end position="1133"/>
    </location>
</feature>
<evidence type="ECO:0008006" key="9">
    <source>
        <dbReference type="Google" id="ProtNLM"/>
    </source>
</evidence>
<dbReference type="Pfam" id="PF07703">
    <property type="entry name" value="A2M_BRD"/>
    <property type="match status" value="1"/>
</dbReference>
<dbReference type="SMART" id="SM01359">
    <property type="entry name" value="A2M_N_2"/>
    <property type="match status" value="1"/>
</dbReference>
<evidence type="ECO:0000259" key="6">
    <source>
        <dbReference type="SMART" id="SM01360"/>
    </source>
</evidence>
<dbReference type="GO" id="GO:0004866">
    <property type="term" value="F:endopeptidase inhibitor activity"/>
    <property type="evidence" value="ECO:0007669"/>
    <property type="project" value="InterPro"/>
</dbReference>
<dbReference type="Pfam" id="PF17972">
    <property type="entry name" value="bMG5"/>
    <property type="match status" value="1"/>
</dbReference>
<evidence type="ECO:0000256" key="3">
    <source>
        <dbReference type="SAM" id="MobiDB-lite"/>
    </source>
</evidence>